<dbReference type="Gene3D" id="3.10.105.10">
    <property type="entry name" value="Dipeptide-binding Protein, Domain 3"/>
    <property type="match status" value="1"/>
</dbReference>
<dbReference type="EMBL" id="AP025943">
    <property type="protein sequence ID" value="BDL42476.1"/>
    <property type="molecule type" value="Genomic_DNA"/>
</dbReference>
<evidence type="ECO:0000313" key="4">
    <source>
        <dbReference type="Proteomes" id="UP001062263"/>
    </source>
</evidence>
<feature type="domain" description="Solute-binding protein family 5" evidence="2">
    <location>
        <begin position="189"/>
        <end position="564"/>
    </location>
</feature>
<protein>
    <submittedName>
        <fullName evidence="3">ABC transporter substrate-binding protein</fullName>
    </submittedName>
</protein>
<dbReference type="PANTHER" id="PTHR30290">
    <property type="entry name" value="PERIPLASMIC BINDING COMPONENT OF ABC TRANSPORTER"/>
    <property type="match status" value="1"/>
</dbReference>
<dbReference type="Pfam" id="PF00496">
    <property type="entry name" value="SBP_bac_5"/>
    <property type="match status" value="1"/>
</dbReference>
<gene>
    <name evidence="3" type="ORF">Abiwalacus_00500</name>
</gene>
<dbReference type="InterPro" id="IPR000914">
    <property type="entry name" value="SBP_5_dom"/>
</dbReference>
<sequence>MIVFRWLSILGALLLAVFTGGVFYFSLRESAVWNEAAGNVDERGMPAVFDGFVERWNRSVERELRRELAAGEQQRELLTVSRGEGDGCRLAERERSVERLRRRLEEGDHIRVLPLEKMPSGLEWHTGMEEPEIGDPRAVKGGQVRLWINTPFPGTLRAFGPGSENFFNYSAIDNVWIPLVGLHPETFRPIPGLADRWAVSADGRTVFYHLDPEAAYSDGRPVRAEDFLLNICLRTSDAARDPFWTALFRSTFDRITVYGDSVIALTVPSPRPLLPYMACVDFHPAHPGFYHDFNALFLERYQWKAAPNTGGYMVVPGKIRQGERITLARVKSWWAKDRKYYRYSCNADQVEHVFVNLENKAIEMFRRGDLDMMNIRKPEIWEGKLELPEVHRGYIDKYSLEAGYACPPYGLYLNCSDGMLRNTDIRKGLAHAVNMGMVIDSLFRGNMRRLGSYMEGYGDLTLPLKAPEYSKKKAMEYFARAGFREMGEDGILKNERGERLCLELTFADSSHVMTNVCSIIRQEALKCGVDLKLDPLTYSVCSRKVFEKRYQAALWAWPLDTPFPRLYETFASELAYDGRGNSVGNTNNIFAVADAELDAALDVEREAPDYPALKEALHRAQKRIHDLCIWIPGWREPYTHIACWRWIRWPESPTRFCSPRLYNPLESHLYWVDDKMKKETQDARRRGIPFEERHEVIRLKDRDDPLRPSSGE</sequence>
<proteinExistence type="predicted"/>
<dbReference type="Proteomes" id="UP001062263">
    <property type="component" value="Chromosome"/>
</dbReference>
<evidence type="ECO:0000256" key="1">
    <source>
        <dbReference type="SAM" id="Phobius"/>
    </source>
</evidence>
<feature type="transmembrane region" description="Helical" evidence="1">
    <location>
        <begin position="7"/>
        <end position="27"/>
    </location>
</feature>
<organism evidence="3 4">
    <name type="scientific">Akkermansia biwaensis</name>
    <dbReference type="NCBI Taxonomy" id="2946555"/>
    <lineage>
        <taxon>Bacteria</taxon>
        <taxon>Pseudomonadati</taxon>
        <taxon>Verrucomicrobiota</taxon>
        <taxon>Verrucomicrobiia</taxon>
        <taxon>Verrucomicrobiales</taxon>
        <taxon>Akkermansiaceae</taxon>
        <taxon>Akkermansia</taxon>
    </lineage>
</organism>
<dbReference type="InterPro" id="IPR039424">
    <property type="entry name" value="SBP_5"/>
</dbReference>
<keyword evidence="1" id="KW-1133">Transmembrane helix</keyword>
<accession>A0ABN6QD90</accession>
<name>A0ABN6QD90_9BACT</name>
<keyword evidence="1" id="KW-0472">Membrane</keyword>
<dbReference type="SUPFAM" id="SSF53850">
    <property type="entry name" value="Periplasmic binding protein-like II"/>
    <property type="match status" value="1"/>
</dbReference>
<evidence type="ECO:0000313" key="3">
    <source>
        <dbReference type="EMBL" id="BDL42476.1"/>
    </source>
</evidence>
<reference evidence="3" key="1">
    <citation type="submission" date="2022-06" db="EMBL/GenBank/DDBJ databases">
        <title>Akkermansia biwalacus sp. nov., an anaerobic mucin-degrading bacterium isolated from human intestine.</title>
        <authorList>
            <person name="Kobayashi Y."/>
            <person name="Inoue S."/>
            <person name="Kawahara T."/>
            <person name="Kohda N."/>
        </authorList>
    </citation>
    <scope>NUCLEOTIDE SEQUENCE</scope>
    <source>
        <strain evidence="3">WON2089</strain>
    </source>
</reference>
<keyword evidence="1" id="KW-0812">Transmembrane</keyword>
<dbReference type="Gene3D" id="3.40.190.10">
    <property type="entry name" value="Periplasmic binding protein-like II"/>
    <property type="match status" value="1"/>
</dbReference>
<evidence type="ECO:0000259" key="2">
    <source>
        <dbReference type="Pfam" id="PF00496"/>
    </source>
</evidence>
<keyword evidence="4" id="KW-1185">Reference proteome</keyword>